<dbReference type="Proteomes" id="UP001159428">
    <property type="component" value="Unassembled WGS sequence"/>
</dbReference>
<reference evidence="1 2" key="1">
    <citation type="submission" date="2022-05" db="EMBL/GenBank/DDBJ databases">
        <authorList>
            <consortium name="Genoscope - CEA"/>
            <person name="William W."/>
        </authorList>
    </citation>
    <scope>NUCLEOTIDE SEQUENCE [LARGE SCALE GENOMIC DNA]</scope>
</reference>
<organism evidence="1 2">
    <name type="scientific">Pocillopora meandrina</name>
    <dbReference type="NCBI Taxonomy" id="46732"/>
    <lineage>
        <taxon>Eukaryota</taxon>
        <taxon>Metazoa</taxon>
        <taxon>Cnidaria</taxon>
        <taxon>Anthozoa</taxon>
        <taxon>Hexacorallia</taxon>
        <taxon>Scleractinia</taxon>
        <taxon>Astrocoeniina</taxon>
        <taxon>Pocilloporidae</taxon>
        <taxon>Pocillopora</taxon>
    </lineage>
</organism>
<comment type="caution">
    <text evidence="1">The sequence shown here is derived from an EMBL/GenBank/DDBJ whole genome shotgun (WGS) entry which is preliminary data.</text>
</comment>
<dbReference type="AlphaFoldDB" id="A0AAU9XND7"/>
<dbReference type="EMBL" id="CALNXJ010000052">
    <property type="protein sequence ID" value="CAH3152948.1"/>
    <property type="molecule type" value="Genomic_DNA"/>
</dbReference>
<protein>
    <submittedName>
        <fullName evidence="1">Uncharacterized protein</fullName>
    </submittedName>
</protein>
<sequence length="52" mass="5681">MERLVSRQTGSLQEYCSNEGNISRNVITLSILSVGPVQKGHTWSAEDSSLVC</sequence>
<proteinExistence type="predicted"/>
<gene>
    <name evidence="1" type="ORF">PMEA_00026883</name>
</gene>
<evidence type="ECO:0000313" key="2">
    <source>
        <dbReference type="Proteomes" id="UP001159428"/>
    </source>
</evidence>
<accession>A0AAU9XND7</accession>
<keyword evidence="2" id="KW-1185">Reference proteome</keyword>
<evidence type="ECO:0000313" key="1">
    <source>
        <dbReference type="EMBL" id="CAH3152948.1"/>
    </source>
</evidence>
<name>A0AAU9XND7_9CNID</name>